<dbReference type="OrthoDB" id="309864at2759"/>
<dbReference type="EMBL" id="CT868664">
    <property type="protein sequence ID" value="CAK91618.1"/>
    <property type="molecule type" value="Genomic_DNA"/>
</dbReference>
<accession>A0E8K1</accession>
<gene>
    <name evidence="2" type="ORF">GSPATT00024347001</name>
</gene>
<name>A0E8K1_PARTE</name>
<dbReference type="Proteomes" id="UP000000600">
    <property type="component" value="Unassembled WGS sequence"/>
</dbReference>
<dbReference type="OMA" id="DEECVPI"/>
<dbReference type="HOGENOM" id="CLU_091902_0_0_1"/>
<organism evidence="2 3">
    <name type="scientific">Paramecium tetraurelia</name>
    <dbReference type="NCBI Taxonomy" id="5888"/>
    <lineage>
        <taxon>Eukaryota</taxon>
        <taxon>Sar</taxon>
        <taxon>Alveolata</taxon>
        <taxon>Ciliophora</taxon>
        <taxon>Intramacronucleata</taxon>
        <taxon>Oligohymenophorea</taxon>
        <taxon>Peniculida</taxon>
        <taxon>Parameciidae</taxon>
        <taxon>Paramecium</taxon>
    </lineage>
</organism>
<dbReference type="InParanoid" id="A0E8K1"/>
<dbReference type="AlphaFoldDB" id="A0E8K1"/>
<reference evidence="2 3" key="1">
    <citation type="journal article" date="2006" name="Nature">
        <title>Global trends of whole-genome duplications revealed by the ciliate Paramecium tetraurelia.</title>
        <authorList>
            <consortium name="Genoscope"/>
            <person name="Aury J.-M."/>
            <person name="Jaillon O."/>
            <person name="Duret L."/>
            <person name="Noel B."/>
            <person name="Jubin C."/>
            <person name="Porcel B.M."/>
            <person name="Segurens B."/>
            <person name="Daubin V."/>
            <person name="Anthouard V."/>
            <person name="Aiach N."/>
            <person name="Arnaiz O."/>
            <person name="Billaut A."/>
            <person name="Beisson J."/>
            <person name="Blanc I."/>
            <person name="Bouhouche K."/>
            <person name="Camara F."/>
            <person name="Duharcourt S."/>
            <person name="Guigo R."/>
            <person name="Gogendeau D."/>
            <person name="Katinka M."/>
            <person name="Keller A.-M."/>
            <person name="Kissmehl R."/>
            <person name="Klotz C."/>
            <person name="Koll F."/>
            <person name="Le Moue A."/>
            <person name="Lepere C."/>
            <person name="Malinsky S."/>
            <person name="Nowacki M."/>
            <person name="Nowak J.K."/>
            <person name="Plattner H."/>
            <person name="Poulain J."/>
            <person name="Ruiz F."/>
            <person name="Serrano V."/>
            <person name="Zagulski M."/>
            <person name="Dessen P."/>
            <person name="Betermier M."/>
            <person name="Weissenbach J."/>
            <person name="Scarpelli C."/>
            <person name="Schachter V."/>
            <person name="Sperling L."/>
            <person name="Meyer E."/>
            <person name="Cohen J."/>
            <person name="Wincker P."/>
        </authorList>
    </citation>
    <scope>NUCLEOTIDE SEQUENCE [LARGE SCALE GENOMIC DNA]</scope>
    <source>
        <strain evidence="2 3">Stock d4-2</strain>
    </source>
</reference>
<protein>
    <recommendedName>
        <fullName evidence="4">CUE domain-containing protein</fullName>
    </recommendedName>
</protein>
<dbReference type="RefSeq" id="XP_001459015.1">
    <property type="nucleotide sequence ID" value="XM_001458978.1"/>
</dbReference>
<sequence length="255" mass="30161">MHPHSFPYEFTQYPYQTPLYFYPPYLPQQYFNYNQFLPHKHPQIQQAPLPPKQQQFILISDDEECVPIEKIDKPAPTQTLNTTQPQKKTAKLLDLDTLEAQGRLYDYESSQSPPLPKRIIKKPPKPLYKPQKRKQVKIRKEPIRHSYQKIKHVQIGAERQELNYPQSNVKAKFIKIYEKQEDKFSKLFDQLKLNFSEANDEDIAIVLNMVGKDYQKAETFINENGSFLQSYLQGTQEYISLDYKDLSEDESTIKK</sequence>
<evidence type="ECO:0008006" key="4">
    <source>
        <dbReference type="Google" id="ProtNLM"/>
    </source>
</evidence>
<keyword evidence="3" id="KW-1185">Reference proteome</keyword>
<dbReference type="GeneID" id="5044800"/>
<feature type="region of interest" description="Disordered" evidence="1">
    <location>
        <begin position="107"/>
        <end position="127"/>
    </location>
</feature>
<evidence type="ECO:0000313" key="2">
    <source>
        <dbReference type="EMBL" id="CAK91618.1"/>
    </source>
</evidence>
<dbReference type="KEGG" id="ptm:GSPATT00024347001"/>
<evidence type="ECO:0000256" key="1">
    <source>
        <dbReference type="SAM" id="MobiDB-lite"/>
    </source>
</evidence>
<feature type="compositionally biased region" description="Basic residues" evidence="1">
    <location>
        <begin position="118"/>
        <end position="127"/>
    </location>
</feature>
<evidence type="ECO:0000313" key="3">
    <source>
        <dbReference type="Proteomes" id="UP000000600"/>
    </source>
</evidence>
<proteinExistence type="predicted"/>